<name>A0A517T9H4_9PLAN</name>
<accession>A0A517T9H4</accession>
<gene>
    <name evidence="1" type="ORF">V22_22690</name>
</gene>
<dbReference type="AlphaFoldDB" id="A0A517T9H4"/>
<organism evidence="1 2">
    <name type="scientific">Calycomorphotria hydatis</name>
    <dbReference type="NCBI Taxonomy" id="2528027"/>
    <lineage>
        <taxon>Bacteria</taxon>
        <taxon>Pseudomonadati</taxon>
        <taxon>Planctomycetota</taxon>
        <taxon>Planctomycetia</taxon>
        <taxon>Planctomycetales</taxon>
        <taxon>Planctomycetaceae</taxon>
        <taxon>Calycomorphotria</taxon>
    </lineage>
</organism>
<protein>
    <submittedName>
        <fullName evidence="1">Uncharacterized protein</fullName>
    </submittedName>
</protein>
<dbReference type="RefSeq" id="WP_145262672.1">
    <property type="nucleotide sequence ID" value="NZ_CP036316.1"/>
</dbReference>
<keyword evidence="2" id="KW-1185">Reference proteome</keyword>
<dbReference type="EMBL" id="CP036316">
    <property type="protein sequence ID" value="QDT65023.1"/>
    <property type="molecule type" value="Genomic_DNA"/>
</dbReference>
<evidence type="ECO:0000313" key="1">
    <source>
        <dbReference type="EMBL" id="QDT65023.1"/>
    </source>
</evidence>
<dbReference type="OrthoDB" id="10010201at2"/>
<sequence length="269" mass="30014">MNQPAKPQGLILAHAKHPGLASLGDRFLEQHNLGSLHWRQTVAGTQRLLQDWSKSITHCLVVQSYPLQFSINVCQQLLGTGTHCQWTVVLGGWCEVESRAYPHRWPTGMCFREREYLNGAGTDSVRNIDLPVTTSREDLFLASATIDERTHHGKVTNKVTVISRDLEWRLMMEAIFSGNRTLSGSTQSTMLLDLDQQGIVASEFASSSRPHDPLVIGLTSDVDHRAAHQRNPACDFILSKFLGPDALIRAVERCERESHSVSDCTRMSA</sequence>
<proteinExistence type="predicted"/>
<dbReference type="Proteomes" id="UP000319976">
    <property type="component" value="Chromosome"/>
</dbReference>
<reference evidence="1 2" key="1">
    <citation type="submission" date="2019-02" db="EMBL/GenBank/DDBJ databases">
        <title>Deep-cultivation of Planctomycetes and their phenomic and genomic characterization uncovers novel biology.</title>
        <authorList>
            <person name="Wiegand S."/>
            <person name="Jogler M."/>
            <person name="Boedeker C."/>
            <person name="Pinto D."/>
            <person name="Vollmers J."/>
            <person name="Rivas-Marin E."/>
            <person name="Kohn T."/>
            <person name="Peeters S.H."/>
            <person name="Heuer A."/>
            <person name="Rast P."/>
            <person name="Oberbeckmann S."/>
            <person name="Bunk B."/>
            <person name="Jeske O."/>
            <person name="Meyerdierks A."/>
            <person name="Storesund J.E."/>
            <person name="Kallscheuer N."/>
            <person name="Luecker S."/>
            <person name="Lage O.M."/>
            <person name="Pohl T."/>
            <person name="Merkel B.J."/>
            <person name="Hornburger P."/>
            <person name="Mueller R.-W."/>
            <person name="Bruemmer F."/>
            <person name="Labrenz M."/>
            <person name="Spormann A.M."/>
            <person name="Op den Camp H."/>
            <person name="Overmann J."/>
            <person name="Amann R."/>
            <person name="Jetten M.S.M."/>
            <person name="Mascher T."/>
            <person name="Medema M.H."/>
            <person name="Devos D.P."/>
            <person name="Kaster A.-K."/>
            <person name="Ovreas L."/>
            <person name="Rohde M."/>
            <person name="Galperin M.Y."/>
            <person name="Jogler C."/>
        </authorList>
    </citation>
    <scope>NUCLEOTIDE SEQUENCE [LARGE SCALE GENOMIC DNA]</scope>
    <source>
        <strain evidence="1 2">V22</strain>
    </source>
</reference>
<evidence type="ECO:0000313" key="2">
    <source>
        <dbReference type="Proteomes" id="UP000319976"/>
    </source>
</evidence>
<dbReference type="KEGG" id="chya:V22_22690"/>